<reference evidence="2" key="1">
    <citation type="journal article" date="2020" name="Nat. Ecol. Evol.">
        <title>Deeply conserved synteny resolves early events in vertebrate evolution.</title>
        <authorList>
            <person name="Simakov O."/>
            <person name="Marletaz F."/>
            <person name="Yue J.X."/>
            <person name="O'Connell B."/>
            <person name="Jenkins J."/>
            <person name="Brandt A."/>
            <person name="Calef R."/>
            <person name="Tung C.H."/>
            <person name="Huang T.K."/>
            <person name="Schmutz J."/>
            <person name="Satoh N."/>
            <person name="Yu J.K."/>
            <person name="Putnam N.H."/>
            <person name="Green R.E."/>
            <person name="Rokhsar D.S."/>
        </authorList>
    </citation>
    <scope>NUCLEOTIDE SEQUENCE [LARGE SCALE GENOMIC DNA]</scope>
    <source>
        <strain evidence="2">S238N-H82</strain>
    </source>
</reference>
<evidence type="ECO:0000313" key="3">
    <source>
        <dbReference type="RefSeq" id="XP_035697254.1"/>
    </source>
</evidence>
<dbReference type="SMART" id="SM00564">
    <property type="entry name" value="PQQ"/>
    <property type="match status" value="5"/>
</dbReference>
<evidence type="ECO:0000313" key="2">
    <source>
        <dbReference type="Proteomes" id="UP000001554"/>
    </source>
</evidence>
<dbReference type="InterPro" id="IPR015943">
    <property type="entry name" value="WD40/YVTN_repeat-like_dom_sf"/>
</dbReference>
<gene>
    <name evidence="3" type="primary">LOC118430475</name>
</gene>
<dbReference type="PANTHER" id="PTHR34512">
    <property type="entry name" value="CELL SURFACE PROTEIN"/>
    <property type="match status" value="1"/>
</dbReference>
<name>A0A9J7MAZ8_BRAFL</name>
<dbReference type="KEGG" id="bfo:118430475"/>
<dbReference type="SUPFAM" id="SSF50969">
    <property type="entry name" value="YVTN repeat-like/Quinoprotein amine dehydrogenase"/>
    <property type="match status" value="1"/>
</dbReference>
<protein>
    <submittedName>
        <fullName evidence="3">Uncharacterized protein YxaL-like</fullName>
    </submittedName>
</protein>
<keyword evidence="2" id="KW-1185">Reference proteome</keyword>
<dbReference type="Gene3D" id="2.40.10.480">
    <property type="match status" value="2"/>
</dbReference>
<dbReference type="AlphaFoldDB" id="A0A9J7MAZ8"/>
<dbReference type="InterPro" id="IPR002372">
    <property type="entry name" value="PQQ_rpt_dom"/>
</dbReference>
<reference evidence="3" key="2">
    <citation type="submission" date="2025-08" db="UniProtKB">
        <authorList>
            <consortium name="RefSeq"/>
        </authorList>
    </citation>
    <scope>IDENTIFICATION</scope>
    <source>
        <strain evidence="3">S238N-H82</strain>
        <tissue evidence="3">Testes</tissue>
    </source>
</reference>
<dbReference type="Gene3D" id="2.130.10.10">
    <property type="entry name" value="YVTN repeat-like/Quinoprotein amine dehydrogenase"/>
    <property type="match status" value="1"/>
</dbReference>
<accession>A0A9J7MAZ8</accession>
<dbReference type="PANTHER" id="PTHR34512:SF30">
    <property type="entry name" value="OUTER MEMBRANE PROTEIN ASSEMBLY FACTOR BAMB"/>
    <property type="match status" value="1"/>
</dbReference>
<dbReference type="GeneID" id="118430475"/>
<dbReference type="InterPro" id="IPR018391">
    <property type="entry name" value="PQQ_b-propeller_rpt"/>
</dbReference>
<dbReference type="OMA" id="ENVFIAN"/>
<dbReference type="Proteomes" id="UP000001554">
    <property type="component" value="Chromosome 14"/>
</dbReference>
<dbReference type="OrthoDB" id="416253at2759"/>
<proteinExistence type="predicted"/>
<sequence length="260" mass="28499">MMYAFTPDGAVKWSRDLGGEIWIGLAIGHDGRLVYVGVLAETNFNAFALDTQTGTPAWSFKAAGPIWAAPVLSRDGRYVYFSSRDSHIYTLRADSGSLVRKFDVGEDHDGIDSTPVINKDGTLFVATVGGSVLAVDIRRGKLKWEKVLGGEMQSSPALDNDGFLYIGSGDGQLLKLKQKDGAIVWKFPAGEEVWSSPRLDKHGRVYIGSISGPVFCVDRETGRVVWTYETKGPVVATPRITAEHQYVYDYGQDAKTKDEL</sequence>
<dbReference type="InterPro" id="IPR011044">
    <property type="entry name" value="Quino_amine_DH_bsu"/>
</dbReference>
<feature type="domain" description="Pyrrolo-quinoline quinone repeat" evidence="1">
    <location>
        <begin position="199"/>
        <end position="251"/>
    </location>
</feature>
<dbReference type="Pfam" id="PF13360">
    <property type="entry name" value="PQQ_2"/>
    <property type="match status" value="2"/>
</dbReference>
<dbReference type="RefSeq" id="XP_035697254.1">
    <property type="nucleotide sequence ID" value="XM_035841361.1"/>
</dbReference>
<evidence type="ECO:0000259" key="1">
    <source>
        <dbReference type="Pfam" id="PF13360"/>
    </source>
</evidence>
<feature type="domain" description="Pyrrolo-quinoline quinone repeat" evidence="1">
    <location>
        <begin position="4"/>
        <end position="150"/>
    </location>
</feature>
<organism evidence="2 3">
    <name type="scientific">Branchiostoma floridae</name>
    <name type="common">Florida lancelet</name>
    <name type="synonym">Amphioxus</name>
    <dbReference type="NCBI Taxonomy" id="7739"/>
    <lineage>
        <taxon>Eukaryota</taxon>
        <taxon>Metazoa</taxon>
        <taxon>Chordata</taxon>
        <taxon>Cephalochordata</taxon>
        <taxon>Leptocardii</taxon>
        <taxon>Amphioxiformes</taxon>
        <taxon>Branchiostomatidae</taxon>
        <taxon>Branchiostoma</taxon>
    </lineage>
</organism>